<keyword evidence="3 7" id="KW-0812">Transmembrane</keyword>
<sequence>MTPSSLRRLPLRYQGYFRNLARRRPAWMVSFAIEEASLSEGLRAACAATAMLLVGRMLHNHLFSWAAIGAFWTCLADAAGSAQRRFASMMGFAILSTVCGGLTALASGAGTLVACFAVLAVSFCAGLSSIWTPAVYQVALVAATTCVVMVDSPIHNIREGMPLLGIYLTGCLVATALSFSVWRIHPFGPARYAVRLVYQRLSDAARDTAQLATDPASTHDDWTRHATDFRAEVRQSLEAARKALIDMPQSRIERRPRFSDLLLALDDADSILVSLIAISTAAEHSGNASAIPSMPRHTARLARCLTMLAEILARIGEILEEPSAPLPRALRARLPVLAKRFEAAMGHTLSVRLWSAGTQHLPPLPAFGNTTLLAAVRQALAALKPDRLVGSPGLRHATRLCLATTAAFLVVRIFHVPFGYWATMATLFVLQPTNGTTLPRSLERAAGSAAGAMLAAAIGLLVHSPLSISLVVFPLICLTMGLRRVSYSLYVVFLTPSFVLVADFATPANELMYALDRLGNNVLGCLAALLATWLVWPVRSDNDLKSAVRQAIETNLAYLAAAVHLESSRGDEIEALRRNAGLASTHAEELYRRDWPGHTAGRRKTVAILALLRRILGTAALIQNSPVSAERGSPFREVLAAAIDTIREQTDAPPGIPCDIRLRPIEYESLRQLAELCTLLHDSSAYDGMPNDHPR</sequence>
<keyword evidence="5 7" id="KW-0472">Membrane</keyword>
<feature type="transmembrane region" description="Helical" evidence="7">
    <location>
        <begin position="111"/>
        <end position="131"/>
    </location>
</feature>
<reference evidence="9 10" key="1">
    <citation type="submission" date="2016-01" db="EMBL/GenBank/DDBJ databases">
        <authorList>
            <person name="Oliw E.H."/>
        </authorList>
    </citation>
    <scope>NUCLEOTIDE SEQUENCE [LARGE SCALE GENOMIC DNA]</scope>
    <source>
        <strain evidence="9">LMG 27134</strain>
    </source>
</reference>
<dbReference type="AlphaFoldDB" id="A0A158J420"/>
<feature type="domain" description="Integral membrane bound transporter" evidence="8">
    <location>
        <begin position="407"/>
        <end position="530"/>
    </location>
</feature>
<proteinExistence type="inferred from homology"/>
<organism evidence="9 10">
    <name type="scientific">Caballeronia udeis</name>
    <dbReference type="NCBI Taxonomy" id="1232866"/>
    <lineage>
        <taxon>Bacteria</taxon>
        <taxon>Pseudomonadati</taxon>
        <taxon>Pseudomonadota</taxon>
        <taxon>Betaproteobacteria</taxon>
        <taxon>Burkholderiales</taxon>
        <taxon>Burkholderiaceae</taxon>
        <taxon>Caballeronia</taxon>
    </lineage>
</organism>
<evidence type="ECO:0000256" key="3">
    <source>
        <dbReference type="ARBA" id="ARBA00022692"/>
    </source>
</evidence>
<name>A0A158J420_9BURK</name>
<dbReference type="GO" id="GO:0005886">
    <property type="term" value="C:plasma membrane"/>
    <property type="evidence" value="ECO:0007669"/>
    <property type="project" value="UniProtKB-SubCell"/>
</dbReference>
<evidence type="ECO:0000256" key="4">
    <source>
        <dbReference type="ARBA" id="ARBA00022989"/>
    </source>
</evidence>
<dbReference type="RefSeq" id="WP_062091318.1">
    <property type="nucleotide sequence ID" value="NZ_FCOK02000070.1"/>
</dbReference>
<comment type="subcellular location">
    <subcellularLocation>
        <location evidence="1">Cell membrane</location>
        <topology evidence="1">Multi-pass membrane protein</topology>
    </subcellularLocation>
</comment>
<dbReference type="PANTHER" id="PTHR30509">
    <property type="entry name" value="P-HYDROXYBENZOIC ACID EFFLUX PUMP SUBUNIT-RELATED"/>
    <property type="match status" value="1"/>
</dbReference>
<dbReference type="EMBL" id="FCOK02000070">
    <property type="protein sequence ID" value="SAL63505.1"/>
    <property type="molecule type" value="Genomic_DNA"/>
</dbReference>
<evidence type="ECO:0000256" key="1">
    <source>
        <dbReference type="ARBA" id="ARBA00004651"/>
    </source>
</evidence>
<dbReference type="PANTHER" id="PTHR30509:SF9">
    <property type="entry name" value="MULTIDRUG RESISTANCE PROTEIN MDTO"/>
    <property type="match status" value="1"/>
</dbReference>
<evidence type="ECO:0000313" key="9">
    <source>
        <dbReference type="EMBL" id="SAL63505.1"/>
    </source>
</evidence>
<dbReference type="Proteomes" id="UP000054683">
    <property type="component" value="Unassembled WGS sequence"/>
</dbReference>
<comment type="similarity">
    <text evidence="6">Belongs to the YccS/YhfK family.</text>
</comment>
<feature type="transmembrane region" description="Helical" evidence="7">
    <location>
        <begin position="518"/>
        <end position="536"/>
    </location>
</feature>
<feature type="transmembrane region" description="Helical" evidence="7">
    <location>
        <begin position="62"/>
        <end position="79"/>
    </location>
</feature>
<feature type="transmembrane region" description="Helical" evidence="7">
    <location>
        <begin position="400"/>
        <end position="430"/>
    </location>
</feature>
<evidence type="ECO:0000256" key="7">
    <source>
        <dbReference type="SAM" id="Phobius"/>
    </source>
</evidence>
<feature type="transmembrane region" description="Helical" evidence="7">
    <location>
        <begin position="163"/>
        <end position="182"/>
    </location>
</feature>
<protein>
    <submittedName>
        <fullName evidence="9">Membrane protein</fullName>
    </submittedName>
</protein>
<evidence type="ECO:0000256" key="5">
    <source>
        <dbReference type="ARBA" id="ARBA00023136"/>
    </source>
</evidence>
<dbReference type="InterPro" id="IPR049453">
    <property type="entry name" value="Memb_transporter_dom"/>
</dbReference>
<keyword evidence="2" id="KW-1003">Cell membrane</keyword>
<feature type="transmembrane region" description="Helical" evidence="7">
    <location>
        <begin position="487"/>
        <end position="506"/>
    </location>
</feature>
<evidence type="ECO:0000256" key="2">
    <source>
        <dbReference type="ARBA" id="ARBA00022475"/>
    </source>
</evidence>
<feature type="transmembrane region" description="Helical" evidence="7">
    <location>
        <begin position="86"/>
        <end position="105"/>
    </location>
</feature>
<evidence type="ECO:0000259" key="8">
    <source>
        <dbReference type="Pfam" id="PF13515"/>
    </source>
</evidence>
<evidence type="ECO:0000313" key="10">
    <source>
        <dbReference type="Proteomes" id="UP000054683"/>
    </source>
</evidence>
<dbReference type="Pfam" id="PF13515">
    <property type="entry name" value="FUSC_2"/>
    <property type="match status" value="1"/>
</dbReference>
<gene>
    <name evidence="9" type="ORF">AWB69_07127</name>
</gene>
<accession>A0A158J420</accession>
<keyword evidence="4 7" id="KW-1133">Transmembrane helix</keyword>
<evidence type="ECO:0000256" key="6">
    <source>
        <dbReference type="ARBA" id="ARBA00043993"/>
    </source>
</evidence>
<feature type="transmembrane region" description="Helical" evidence="7">
    <location>
        <begin position="450"/>
        <end position="475"/>
    </location>
</feature>